<organism evidence="1 2">
    <name type="scientific">Lactiplantibacillus brownii</name>
    <dbReference type="NCBI Taxonomy" id="3069269"/>
    <lineage>
        <taxon>Bacteria</taxon>
        <taxon>Bacillati</taxon>
        <taxon>Bacillota</taxon>
        <taxon>Bacilli</taxon>
        <taxon>Lactobacillales</taxon>
        <taxon>Lactobacillaceae</taxon>
        <taxon>Lactiplantibacillus</taxon>
    </lineage>
</organism>
<evidence type="ECO:0000313" key="2">
    <source>
        <dbReference type="Proteomes" id="UP001227831"/>
    </source>
</evidence>
<dbReference type="RefSeq" id="WP_308702852.1">
    <property type="nucleotide sequence ID" value="NZ_AP027463.1"/>
</dbReference>
<dbReference type="InterPro" id="IPR041242">
    <property type="entry name" value="HNHc_6"/>
</dbReference>
<dbReference type="Proteomes" id="UP001227831">
    <property type="component" value="Unassembled WGS sequence"/>
</dbReference>
<reference evidence="1 2" key="1">
    <citation type="journal article" date="2023" name="Int. J. Syst. Evol. Microbiol.">
        <title>Lactiplantibacillus brownii sp. nov., a novel psychrotolerant species isolated from sauerkraut.</title>
        <authorList>
            <person name="Heng Y.C."/>
            <person name="Silvaraju S."/>
            <person name="Lee J.K.Y."/>
            <person name="Kittelmann S."/>
        </authorList>
    </citation>
    <scope>NUCLEOTIDE SEQUENCE [LARGE SCALE GENOMIC DNA]</scope>
    <source>
        <strain evidence="1 2">WILCCON 0030</strain>
    </source>
</reference>
<name>A0ABU1A812_9LACO</name>
<evidence type="ECO:0000313" key="1">
    <source>
        <dbReference type="EMBL" id="MDQ7937075.1"/>
    </source>
</evidence>
<proteinExistence type="predicted"/>
<comment type="caution">
    <text evidence="1">The sequence shown here is derived from an EMBL/GenBank/DDBJ whole genome shotgun (WGS) entry which is preliminary data.</text>
</comment>
<keyword evidence="2" id="KW-1185">Reference proteome</keyword>
<gene>
    <name evidence="1" type="ORF">RA086_05465</name>
</gene>
<accession>A0ABU1A812</accession>
<dbReference type="Pfam" id="PF16784">
    <property type="entry name" value="HNHc_6"/>
    <property type="match status" value="1"/>
</dbReference>
<protein>
    <submittedName>
        <fullName evidence="1">HNHc nuclease</fullName>
    </submittedName>
</protein>
<sequence length="230" mass="26882">MQRSRTQLVESEGKIYLVTELDQKPNLDHVETVSGTRDQFYMDWEIADTRKARPQQRRLFFALLNDIMDWSVTPQDYLKSLFYLQYQIYTDGKQISLSDVTTSSVSDANQLLDLVIDFMFEWRVPFKKGYELLPRDQEYYLFECCRHRVCMICGNRADIHHVDVIGAGMNRTHVDHTKRHVMSVCRRHHSELEQIGAPAFSAKYHVPVDGIKLDVETLKRIGLKGNYSSD</sequence>
<dbReference type="EMBL" id="JAVCWF010000001">
    <property type="protein sequence ID" value="MDQ7937075.1"/>
    <property type="molecule type" value="Genomic_DNA"/>
</dbReference>